<keyword evidence="1" id="KW-0653">Protein transport</keyword>
<dbReference type="GO" id="GO:0005643">
    <property type="term" value="C:nuclear pore"/>
    <property type="evidence" value="ECO:0007669"/>
    <property type="project" value="UniProtKB-SubCell"/>
</dbReference>
<evidence type="ECO:0000256" key="1">
    <source>
        <dbReference type="RuleBase" id="RU365072"/>
    </source>
</evidence>
<keyword evidence="1" id="KW-0509">mRNA transport</keyword>
<keyword evidence="1" id="KW-0813">Transport</keyword>
<dbReference type="GO" id="GO:0015031">
    <property type="term" value="P:protein transport"/>
    <property type="evidence" value="ECO:0007669"/>
    <property type="project" value="UniProtKB-KW"/>
</dbReference>
<comment type="subunit">
    <text evidence="1">Part of the nuclear pore complex (NPC).</text>
</comment>
<dbReference type="EMBL" id="KQ245623">
    <property type="protein sequence ID" value="KNC73433.1"/>
    <property type="molecule type" value="Genomic_DNA"/>
</dbReference>
<sequence>QIVAKALEKLYCSDYDREMGTVKHCGDNAAHEQQARAQAAGQRLSNQTYYKQTTRRAGISAQTSELDMDAKFRDHTNAPAQSDLDNEHDLMAEVWKLLRAGQLSVAQDVCGCMRYFDIYMRMCK</sequence>
<evidence type="ECO:0000313" key="2">
    <source>
        <dbReference type="EMBL" id="KNC73433.1"/>
    </source>
</evidence>
<dbReference type="Gene3D" id="1.10.3450.20">
    <property type="match status" value="1"/>
</dbReference>
<dbReference type="Proteomes" id="UP000054560">
    <property type="component" value="Unassembled WGS sequence"/>
</dbReference>
<dbReference type="GeneID" id="25914514"/>
<keyword evidence="1" id="KW-0472">Membrane</keyword>
<accession>A0A0L0FBG0</accession>
<keyword evidence="1" id="KW-0811">Translocation</keyword>
<reference evidence="2 3" key="1">
    <citation type="submission" date="2011-02" db="EMBL/GenBank/DDBJ databases">
        <title>The Genome Sequence of Sphaeroforma arctica JP610.</title>
        <authorList>
            <consortium name="The Broad Institute Genome Sequencing Platform"/>
            <person name="Russ C."/>
            <person name="Cuomo C."/>
            <person name="Young S.K."/>
            <person name="Zeng Q."/>
            <person name="Gargeya S."/>
            <person name="Alvarado L."/>
            <person name="Berlin A."/>
            <person name="Chapman S.B."/>
            <person name="Chen Z."/>
            <person name="Freedman E."/>
            <person name="Gellesch M."/>
            <person name="Goldberg J."/>
            <person name="Griggs A."/>
            <person name="Gujja S."/>
            <person name="Heilman E."/>
            <person name="Heiman D."/>
            <person name="Howarth C."/>
            <person name="Mehta T."/>
            <person name="Neiman D."/>
            <person name="Pearson M."/>
            <person name="Roberts A."/>
            <person name="Saif S."/>
            <person name="Shea T."/>
            <person name="Shenoy N."/>
            <person name="Sisk P."/>
            <person name="Stolte C."/>
            <person name="Sykes S."/>
            <person name="White J."/>
            <person name="Yandava C."/>
            <person name="Burger G."/>
            <person name="Gray M.W."/>
            <person name="Holland P.W.H."/>
            <person name="King N."/>
            <person name="Lang F.B.F."/>
            <person name="Roger A.J."/>
            <person name="Ruiz-Trillo I."/>
            <person name="Haas B."/>
            <person name="Nusbaum C."/>
            <person name="Birren B."/>
        </authorList>
    </citation>
    <scope>NUCLEOTIDE SEQUENCE [LARGE SCALE GENOMIC DNA]</scope>
    <source>
        <strain evidence="2 3">JP610</strain>
    </source>
</reference>
<proteinExistence type="inferred from homology"/>
<keyword evidence="3" id="KW-1185">Reference proteome</keyword>
<dbReference type="RefSeq" id="XP_014147335.1">
    <property type="nucleotide sequence ID" value="XM_014291860.1"/>
</dbReference>
<dbReference type="AlphaFoldDB" id="A0A0L0FBG0"/>
<evidence type="ECO:0000313" key="3">
    <source>
        <dbReference type="Proteomes" id="UP000054560"/>
    </source>
</evidence>
<comment type="similarity">
    <text evidence="1">Belongs to the nucleoporin Nup84/Nup107 family.</text>
</comment>
<dbReference type="Pfam" id="PF04121">
    <property type="entry name" value="Nup84_Nup100"/>
    <property type="match status" value="1"/>
</dbReference>
<keyword evidence="1" id="KW-0539">Nucleus</keyword>
<comment type="subcellular location">
    <subcellularLocation>
        <location evidence="1">Nucleus</location>
        <location evidence="1">Nuclear pore complex</location>
    </subcellularLocation>
    <subcellularLocation>
        <location evidence="1">Nucleus membrane</location>
    </subcellularLocation>
</comment>
<dbReference type="GO" id="GO:0017056">
    <property type="term" value="F:structural constituent of nuclear pore"/>
    <property type="evidence" value="ECO:0007669"/>
    <property type="project" value="UniProtKB-UniRule"/>
</dbReference>
<dbReference type="InterPro" id="IPR007252">
    <property type="entry name" value="Nup84/Nup107"/>
</dbReference>
<protein>
    <recommendedName>
        <fullName evidence="1">Nuclear pore complex protein</fullName>
    </recommendedName>
</protein>
<comment type="function">
    <text evidence="1">Functions as a component of the nuclear pore complex (NPC).</text>
</comment>
<keyword evidence="1" id="KW-0906">Nuclear pore complex</keyword>
<dbReference type="GO" id="GO:0031965">
    <property type="term" value="C:nuclear membrane"/>
    <property type="evidence" value="ECO:0007669"/>
    <property type="project" value="UniProtKB-SubCell"/>
</dbReference>
<name>A0A0L0FBG0_9EUKA</name>
<organism evidence="2 3">
    <name type="scientific">Sphaeroforma arctica JP610</name>
    <dbReference type="NCBI Taxonomy" id="667725"/>
    <lineage>
        <taxon>Eukaryota</taxon>
        <taxon>Ichthyosporea</taxon>
        <taxon>Ichthyophonida</taxon>
        <taxon>Sphaeroforma</taxon>
    </lineage>
</organism>
<gene>
    <name evidence="2" type="ORF">SARC_14010</name>
</gene>
<feature type="non-terminal residue" evidence="2">
    <location>
        <position position="1"/>
    </location>
</feature>